<evidence type="ECO:0000313" key="9">
    <source>
        <dbReference type="EMBL" id="MBP2364247.1"/>
    </source>
</evidence>
<reference evidence="9 10" key="1">
    <citation type="submission" date="2021-03" db="EMBL/GenBank/DDBJ databases">
        <title>Sequencing the genomes of 1000 actinobacteria strains.</title>
        <authorList>
            <person name="Klenk H.-P."/>
        </authorList>
    </citation>
    <scope>NUCLEOTIDE SEQUENCE [LARGE SCALE GENOMIC DNA]</scope>
    <source>
        <strain evidence="9 10">DSM 40843</strain>
    </source>
</reference>
<dbReference type="SUPFAM" id="SSF48576">
    <property type="entry name" value="Terpenoid synthases"/>
    <property type="match status" value="1"/>
</dbReference>
<sequence>MARTQAVEHSSDEHPPPAEPVGTGRVAAPHAYGPGPDDGPPLHEAGAVDADVVGAVLRTARTILGERVREASELDPSFSDDLARRVADFTLEGGKRIRPRLVWWGMRACGGGDAASVEAALRMGVALELIQTCALVHDDVMDRSRLRRGRPAVHIGLATRAGLSPDSEWGASYGTSAAVLVGDLALAWADDTVADTTPATSAHHRIRSIWRAMRTEMVAGQYLDLHGQVTGGGSAARAIRTACLKSALYSVERPLAIGAALAGADERTTAALRSAARAAGIAFQLRDDLLGVFGDPAQTGKPSGDDIREGKPTYLLAVARTRAAAADDKKALAVLDGAVGNGELTREGLTAVRGVFDATGARAHVERNADRLGEHAARRLAETVDVRAQGGRQLLELLRTISAAPVHSAPAPASAPAASGARGGAPPTGPPQGS</sequence>
<evidence type="ECO:0000256" key="7">
    <source>
        <dbReference type="RuleBase" id="RU004466"/>
    </source>
</evidence>
<dbReference type="SFLD" id="SFLDS00005">
    <property type="entry name" value="Isoprenoid_Synthase_Type_I"/>
    <property type="match status" value="1"/>
</dbReference>
<evidence type="ECO:0000256" key="2">
    <source>
        <dbReference type="ARBA" id="ARBA00006706"/>
    </source>
</evidence>
<dbReference type="InterPro" id="IPR000092">
    <property type="entry name" value="Polyprenyl_synt"/>
</dbReference>
<evidence type="ECO:0000256" key="8">
    <source>
        <dbReference type="SAM" id="MobiDB-lite"/>
    </source>
</evidence>
<dbReference type="PROSITE" id="PS00723">
    <property type="entry name" value="POLYPRENYL_SYNTHASE_1"/>
    <property type="match status" value="1"/>
</dbReference>
<dbReference type="EC" id="2.5.1.29" evidence="9"/>
<evidence type="ECO:0000256" key="4">
    <source>
        <dbReference type="ARBA" id="ARBA00022723"/>
    </source>
</evidence>
<dbReference type="Gene3D" id="1.10.600.10">
    <property type="entry name" value="Farnesyl Diphosphate Synthase"/>
    <property type="match status" value="1"/>
</dbReference>
<keyword evidence="3 7" id="KW-0808">Transferase</keyword>
<comment type="cofactor">
    <cofactor evidence="1">
        <name>Mg(2+)</name>
        <dbReference type="ChEBI" id="CHEBI:18420"/>
    </cofactor>
</comment>
<accession>A0ABS4VK44</accession>
<evidence type="ECO:0000256" key="6">
    <source>
        <dbReference type="ARBA" id="ARBA00023229"/>
    </source>
</evidence>
<keyword evidence="10" id="KW-1185">Reference proteome</keyword>
<proteinExistence type="inferred from homology"/>
<feature type="compositionally biased region" description="Low complexity" evidence="8">
    <location>
        <begin position="407"/>
        <end position="420"/>
    </location>
</feature>
<name>A0ABS4VK44_9ACTN</name>
<evidence type="ECO:0000256" key="3">
    <source>
        <dbReference type="ARBA" id="ARBA00022679"/>
    </source>
</evidence>
<gene>
    <name evidence="9" type="ORF">JOF59_006739</name>
</gene>
<dbReference type="Proteomes" id="UP001519311">
    <property type="component" value="Unassembled WGS sequence"/>
</dbReference>
<dbReference type="SFLD" id="SFLDG01017">
    <property type="entry name" value="Polyprenyl_Transferase_Like"/>
    <property type="match status" value="1"/>
</dbReference>
<evidence type="ECO:0000256" key="5">
    <source>
        <dbReference type="ARBA" id="ARBA00022842"/>
    </source>
</evidence>
<feature type="region of interest" description="Disordered" evidence="8">
    <location>
        <begin position="1"/>
        <end position="45"/>
    </location>
</feature>
<comment type="caution">
    <text evidence="9">The sequence shown here is derived from an EMBL/GenBank/DDBJ whole genome shotgun (WGS) entry which is preliminary data.</text>
</comment>
<dbReference type="EMBL" id="JAGINS010000002">
    <property type="protein sequence ID" value="MBP2364247.1"/>
    <property type="molecule type" value="Genomic_DNA"/>
</dbReference>
<dbReference type="EC" id="2.5.1.10" evidence="9"/>
<keyword evidence="6" id="KW-0414">Isoprene biosynthesis</keyword>
<dbReference type="GO" id="GO:0004311">
    <property type="term" value="F:geranylgeranyl diphosphate synthase activity"/>
    <property type="evidence" value="ECO:0007669"/>
    <property type="project" value="UniProtKB-EC"/>
</dbReference>
<dbReference type="EC" id="2.5.1.1" evidence="9"/>
<keyword evidence="4" id="KW-0479">Metal-binding</keyword>
<dbReference type="CDD" id="cd00685">
    <property type="entry name" value="Trans_IPPS_HT"/>
    <property type="match status" value="1"/>
</dbReference>
<dbReference type="Pfam" id="PF00348">
    <property type="entry name" value="polyprenyl_synt"/>
    <property type="match status" value="1"/>
</dbReference>
<dbReference type="GO" id="GO:0004161">
    <property type="term" value="F:dimethylallyltranstransferase activity"/>
    <property type="evidence" value="ECO:0007669"/>
    <property type="project" value="UniProtKB-EC"/>
</dbReference>
<dbReference type="PANTHER" id="PTHR43281:SF1">
    <property type="entry name" value="FARNESYL DIPHOSPHATE SYNTHASE"/>
    <property type="match status" value="1"/>
</dbReference>
<dbReference type="GO" id="GO:0004337">
    <property type="term" value="F:(2E,6E)-farnesyl diphosphate synthase activity"/>
    <property type="evidence" value="ECO:0007669"/>
    <property type="project" value="UniProtKB-EC"/>
</dbReference>
<evidence type="ECO:0000313" key="10">
    <source>
        <dbReference type="Proteomes" id="UP001519311"/>
    </source>
</evidence>
<organism evidence="9 10">
    <name type="scientific">Streptomyces clavifer</name>
    <dbReference type="NCBI Taxonomy" id="68188"/>
    <lineage>
        <taxon>Bacteria</taxon>
        <taxon>Bacillati</taxon>
        <taxon>Actinomycetota</taxon>
        <taxon>Actinomycetes</taxon>
        <taxon>Kitasatosporales</taxon>
        <taxon>Streptomycetaceae</taxon>
        <taxon>Streptomyces</taxon>
    </lineage>
</organism>
<feature type="region of interest" description="Disordered" evidence="8">
    <location>
        <begin position="407"/>
        <end position="434"/>
    </location>
</feature>
<keyword evidence="5" id="KW-0460">Magnesium</keyword>
<comment type="similarity">
    <text evidence="2 7">Belongs to the FPP/GGPP synthase family.</text>
</comment>
<dbReference type="InterPro" id="IPR033749">
    <property type="entry name" value="Polyprenyl_synt_CS"/>
</dbReference>
<dbReference type="RefSeq" id="WP_209471783.1">
    <property type="nucleotide sequence ID" value="NZ_BMWJ01000016.1"/>
</dbReference>
<protein>
    <submittedName>
        <fullName evidence="9">Geranylgeranyl diphosphate synthase type I</fullName>
        <ecNumber evidence="9">2.5.1.1</ecNumber>
        <ecNumber evidence="9">2.5.1.10</ecNumber>
        <ecNumber evidence="9">2.5.1.29</ecNumber>
    </submittedName>
</protein>
<dbReference type="PANTHER" id="PTHR43281">
    <property type="entry name" value="FARNESYL DIPHOSPHATE SYNTHASE"/>
    <property type="match status" value="1"/>
</dbReference>
<evidence type="ECO:0000256" key="1">
    <source>
        <dbReference type="ARBA" id="ARBA00001946"/>
    </source>
</evidence>
<dbReference type="InterPro" id="IPR008949">
    <property type="entry name" value="Isoprenoid_synthase_dom_sf"/>
</dbReference>